<comment type="caution">
    <text evidence="1">The sequence shown here is derived from an EMBL/GenBank/DDBJ whole genome shotgun (WGS) entry which is preliminary data.</text>
</comment>
<evidence type="ECO:0000313" key="1">
    <source>
        <dbReference type="EMBL" id="MFC6284822.1"/>
    </source>
</evidence>
<dbReference type="EMBL" id="JBHSRS010000084">
    <property type="protein sequence ID" value="MFC6284822.1"/>
    <property type="molecule type" value="Genomic_DNA"/>
</dbReference>
<dbReference type="SUPFAM" id="SSF56645">
    <property type="entry name" value="Acyl-CoA dehydrogenase NM domain-like"/>
    <property type="match status" value="1"/>
</dbReference>
<organism evidence="1 2">
    <name type="scientific">Polaromonas aquatica</name>
    <dbReference type="NCBI Taxonomy" id="332657"/>
    <lineage>
        <taxon>Bacteria</taxon>
        <taxon>Pseudomonadati</taxon>
        <taxon>Pseudomonadota</taxon>
        <taxon>Betaproteobacteria</taxon>
        <taxon>Burkholderiales</taxon>
        <taxon>Comamonadaceae</taxon>
        <taxon>Polaromonas</taxon>
    </lineage>
</organism>
<dbReference type="RefSeq" id="WP_371434906.1">
    <property type="nucleotide sequence ID" value="NZ_JBHSRS010000084.1"/>
</dbReference>
<sequence>MSAAVAERITDLFNGDMPDDANWLELLLKNRLDQLPYPGRGGTLERWKALAAVAEFDLSLTKLYEGHTDALAIIDELAPGSAATSSGAWCVWAAESPKGRALIHGNGSDVELSGSKHWCSGAITGDHALLTAWAKDEDLPHLISIDLDQPGIAIDSDKWKAVGMASSMSVNVAFDGAKGSRLGKAGQYLSRPGFWQGGAGIAACWYGGAVGIATALRKGLLESSGDDQQGYKLASLGKIDLALEETGAILRHAARWIDDHPFFDASQVALTARLSAEKCAKSVIDEVGKAMGATPFCLNEKFAKAAADLPVFIRQSHAEKDFAALGERSLTREAPAWSL</sequence>
<dbReference type="Gene3D" id="2.40.110.10">
    <property type="entry name" value="Butyryl-CoA Dehydrogenase, subunit A, domain 2"/>
    <property type="match status" value="1"/>
</dbReference>
<reference evidence="2" key="1">
    <citation type="journal article" date="2019" name="Int. J. Syst. Evol. Microbiol.">
        <title>The Global Catalogue of Microorganisms (GCM) 10K type strain sequencing project: providing services to taxonomists for standard genome sequencing and annotation.</title>
        <authorList>
            <consortium name="The Broad Institute Genomics Platform"/>
            <consortium name="The Broad Institute Genome Sequencing Center for Infectious Disease"/>
            <person name="Wu L."/>
            <person name="Ma J."/>
        </authorList>
    </citation>
    <scope>NUCLEOTIDE SEQUENCE [LARGE SCALE GENOMIC DNA]</scope>
    <source>
        <strain evidence="2">CCUG 39402</strain>
    </source>
</reference>
<dbReference type="InterPro" id="IPR046373">
    <property type="entry name" value="Acyl-CoA_Oxase/DH_mid-dom_sf"/>
</dbReference>
<name>A0ABW1U7D7_9BURK</name>
<proteinExistence type="predicted"/>
<gene>
    <name evidence="1" type="ORF">ACFQND_26650</name>
</gene>
<dbReference type="InterPro" id="IPR009100">
    <property type="entry name" value="AcylCoA_DH/oxidase_NM_dom_sf"/>
</dbReference>
<evidence type="ECO:0000313" key="2">
    <source>
        <dbReference type="Proteomes" id="UP001596270"/>
    </source>
</evidence>
<dbReference type="Proteomes" id="UP001596270">
    <property type="component" value="Unassembled WGS sequence"/>
</dbReference>
<protein>
    <submittedName>
        <fullName evidence="1">Acyl-CoA dehydrogenase</fullName>
    </submittedName>
</protein>
<keyword evidence="2" id="KW-1185">Reference proteome</keyword>
<accession>A0ABW1U7D7</accession>